<dbReference type="PATRIC" id="fig|1217698.3.peg.3528"/>
<organism evidence="4 6">
    <name type="scientific">Acinetobacter courvalinii</name>
    <dbReference type="NCBI Taxonomy" id="280147"/>
    <lineage>
        <taxon>Bacteria</taxon>
        <taxon>Pseudomonadati</taxon>
        <taxon>Pseudomonadota</taxon>
        <taxon>Gammaproteobacteria</taxon>
        <taxon>Moraxellales</taxon>
        <taxon>Moraxellaceae</taxon>
        <taxon>Acinetobacter</taxon>
    </lineage>
</organism>
<evidence type="ECO:0000313" key="7">
    <source>
        <dbReference type="Proteomes" id="UP000652691"/>
    </source>
</evidence>
<evidence type="ECO:0000259" key="3">
    <source>
        <dbReference type="Pfam" id="PF17482"/>
    </source>
</evidence>
<dbReference type="HOGENOM" id="CLU_113602_0_0_6"/>
<comment type="similarity">
    <text evidence="1">Belongs to the myoviridae tail sheath protein family.</text>
</comment>
<dbReference type="GeneID" id="80105060"/>
<sequence length="210" mass="23346">MPQPNLAELYGPGIFTAVVAAAALRAETDEKVGWHKSLSNIPVTGPTGISMPLTWDLEDPDTDVGFLNSKDITTMIQHQGFRFWGNRNCSDDPRFSFEVATRTAQFILDTIINGCFPFVDQPLTPYLAKDIIDSINAELQEHVTARHLLGASVWYDPAENSIQNLQQGQLWVDYDYTPVPTLENLGVNQRITDRYLVDFSKLLGGGTATE</sequence>
<dbReference type="PANTHER" id="PTHR35861">
    <property type="match status" value="1"/>
</dbReference>
<evidence type="ECO:0000313" key="4">
    <source>
        <dbReference type="EMBL" id="ENX35789.1"/>
    </source>
</evidence>
<name>N9PQE7_9GAMM</name>
<protein>
    <submittedName>
        <fullName evidence="4">Uncharacterized protein</fullName>
    </submittedName>
</protein>
<dbReference type="Proteomes" id="UP000013200">
    <property type="component" value="Unassembled WGS sequence"/>
</dbReference>
<evidence type="ECO:0000256" key="1">
    <source>
        <dbReference type="ARBA" id="ARBA00008005"/>
    </source>
</evidence>
<dbReference type="PANTHER" id="PTHR35861:SF1">
    <property type="entry name" value="PHAGE TAIL SHEATH PROTEIN"/>
    <property type="match status" value="1"/>
</dbReference>
<dbReference type="Proteomes" id="UP000652691">
    <property type="component" value="Unassembled WGS sequence"/>
</dbReference>
<dbReference type="InterPro" id="IPR035089">
    <property type="entry name" value="Phage_sheath_subtilisin"/>
</dbReference>
<feature type="domain" description="Tail sheath protein subtilisin-like" evidence="2">
    <location>
        <begin position="10"/>
        <end position="89"/>
    </location>
</feature>
<dbReference type="Pfam" id="PF04984">
    <property type="entry name" value="Phage_sheath_1"/>
    <property type="match status" value="1"/>
</dbReference>
<proteinExistence type="inferred from homology"/>
<dbReference type="InterPro" id="IPR052042">
    <property type="entry name" value="Tail_sheath_structural"/>
</dbReference>
<dbReference type="InterPro" id="IPR020287">
    <property type="entry name" value="Tail_sheath_C"/>
</dbReference>
<reference evidence="4 6" key="1">
    <citation type="submission" date="2013-02" db="EMBL/GenBank/DDBJ databases">
        <title>The Genome Sequence of Acinetobacter sp. NIPH 3623.</title>
        <authorList>
            <consortium name="The Broad Institute Genome Sequencing Platform"/>
            <consortium name="The Broad Institute Genome Sequencing Center for Infectious Disease"/>
            <person name="Cerqueira G."/>
            <person name="Feldgarden M."/>
            <person name="Courvalin P."/>
            <person name="Perichon B."/>
            <person name="Grillot-Courvalin C."/>
            <person name="Clermont D."/>
            <person name="Rocha E."/>
            <person name="Yoon E.-J."/>
            <person name="Nemec A."/>
            <person name="Walker B."/>
            <person name="Young S.K."/>
            <person name="Zeng Q."/>
            <person name="Gargeya S."/>
            <person name="Fitzgerald M."/>
            <person name="Haas B."/>
            <person name="Abouelleil A."/>
            <person name="Alvarado L."/>
            <person name="Arachchi H.M."/>
            <person name="Berlin A.M."/>
            <person name="Chapman S.B."/>
            <person name="Dewar J."/>
            <person name="Goldberg J."/>
            <person name="Griggs A."/>
            <person name="Gujja S."/>
            <person name="Hansen M."/>
            <person name="Howarth C."/>
            <person name="Imamovic A."/>
            <person name="Larimer J."/>
            <person name="McCowan C."/>
            <person name="Murphy C."/>
            <person name="Neiman D."/>
            <person name="Pearson M."/>
            <person name="Priest M."/>
            <person name="Roberts A."/>
            <person name="Saif S."/>
            <person name="Shea T."/>
            <person name="Sisk P."/>
            <person name="Sykes S."/>
            <person name="Wortman J."/>
            <person name="Nusbaum C."/>
            <person name="Birren B."/>
        </authorList>
    </citation>
    <scope>NUCLEOTIDE SEQUENCE [LARGE SCALE GENOMIC DNA]</scope>
    <source>
        <strain evidence="4 6">NIPH 3623</strain>
    </source>
</reference>
<accession>N9PQE7</accession>
<dbReference type="STRING" id="1217698.F888_03622"/>
<evidence type="ECO:0000259" key="2">
    <source>
        <dbReference type="Pfam" id="PF04984"/>
    </source>
</evidence>
<evidence type="ECO:0000313" key="5">
    <source>
        <dbReference type="EMBL" id="GGH39168.1"/>
    </source>
</evidence>
<dbReference type="Pfam" id="PF17482">
    <property type="entry name" value="Phage_sheath_1C"/>
    <property type="match status" value="1"/>
</dbReference>
<gene>
    <name evidence="4" type="ORF">F888_03622</name>
    <name evidence="5" type="ORF">GCM10007354_24780</name>
</gene>
<dbReference type="EMBL" id="APSA01000018">
    <property type="protein sequence ID" value="ENX35789.1"/>
    <property type="molecule type" value="Genomic_DNA"/>
</dbReference>
<reference evidence="5" key="3">
    <citation type="submission" date="2024-03" db="EMBL/GenBank/DDBJ databases">
        <authorList>
            <person name="Sun Q."/>
            <person name="Sedlacek I."/>
        </authorList>
    </citation>
    <scope>NUCLEOTIDE SEQUENCE</scope>
    <source>
        <strain evidence="5">CCM 8635</strain>
    </source>
</reference>
<reference evidence="5 7" key="2">
    <citation type="journal article" date="2014" name="Int. J. Syst. Evol. Microbiol.">
        <title>Complete genome sequence of Corynebacterium casei LMG S-19264T (=DSM 44701T), isolated from a smear-ripened cheese.</title>
        <authorList>
            <consortium name="US DOE Joint Genome Institute (JGI-PGF)"/>
            <person name="Walter F."/>
            <person name="Albersmeier A."/>
            <person name="Kalinowski J."/>
            <person name="Ruckert C."/>
        </authorList>
    </citation>
    <scope>NUCLEOTIDE SEQUENCE [LARGE SCALE GENOMIC DNA]</scope>
    <source>
        <strain evidence="5 7">CCM 8635</strain>
    </source>
</reference>
<feature type="domain" description="Tail sheath protein C-terminal" evidence="3">
    <location>
        <begin position="90"/>
        <end position="192"/>
    </location>
</feature>
<dbReference type="AlphaFoldDB" id="N9PQE7"/>
<keyword evidence="6" id="KW-1185">Reference proteome</keyword>
<comment type="caution">
    <text evidence="4">The sequence shown here is derived from an EMBL/GenBank/DDBJ whole genome shotgun (WGS) entry which is preliminary data.</text>
</comment>
<evidence type="ECO:0000313" key="6">
    <source>
        <dbReference type="Proteomes" id="UP000013200"/>
    </source>
</evidence>
<dbReference type="RefSeq" id="WP_005289140.1">
    <property type="nucleotide sequence ID" value="NZ_BMDA01000003.1"/>
</dbReference>
<dbReference type="EMBL" id="BMDA01000003">
    <property type="protein sequence ID" value="GGH39168.1"/>
    <property type="molecule type" value="Genomic_DNA"/>
</dbReference>